<reference evidence="3" key="1">
    <citation type="submission" date="2023-03" db="EMBL/GenBank/DDBJ databases">
        <authorList>
            <person name="Steffen K."/>
            <person name="Cardenas P."/>
        </authorList>
    </citation>
    <scope>NUCLEOTIDE SEQUENCE</scope>
</reference>
<dbReference type="GO" id="GO:0016226">
    <property type="term" value="P:iron-sulfur cluster assembly"/>
    <property type="evidence" value="ECO:0007669"/>
    <property type="project" value="InterPro"/>
</dbReference>
<comment type="similarity">
    <text evidence="1">Belongs to the HesB/IscA family.</text>
</comment>
<accession>A0AA35W121</accession>
<evidence type="ECO:0000259" key="2">
    <source>
        <dbReference type="Pfam" id="PF01521"/>
    </source>
</evidence>
<dbReference type="AlphaFoldDB" id="A0AA35W121"/>
<dbReference type="Proteomes" id="UP001174909">
    <property type="component" value="Unassembled WGS sequence"/>
</dbReference>
<dbReference type="PANTHER" id="PTHR43011">
    <property type="entry name" value="IRON-SULFUR CLUSTER ASSEMBLY 2 HOMOLOG, MITOCHONDRIAL"/>
    <property type="match status" value="1"/>
</dbReference>
<feature type="domain" description="Core" evidence="2">
    <location>
        <begin position="22"/>
        <end position="120"/>
    </location>
</feature>
<dbReference type="InterPro" id="IPR000361">
    <property type="entry name" value="ATAP_core_dom"/>
</dbReference>
<evidence type="ECO:0000313" key="3">
    <source>
        <dbReference type="EMBL" id="CAI7990962.1"/>
    </source>
</evidence>
<comment type="caution">
    <text evidence="3">The sequence shown here is derived from an EMBL/GenBank/DDBJ whole genome shotgun (WGS) entry which is preliminary data.</text>
</comment>
<dbReference type="Gene3D" id="2.60.300.12">
    <property type="entry name" value="HesB-like domain"/>
    <property type="match status" value="1"/>
</dbReference>
<dbReference type="Pfam" id="PF01521">
    <property type="entry name" value="Fe-S_biosyn"/>
    <property type="match status" value="1"/>
</dbReference>
<keyword evidence="4" id="KW-1185">Reference proteome</keyword>
<dbReference type="GO" id="GO:0051537">
    <property type="term" value="F:2 iron, 2 sulfur cluster binding"/>
    <property type="evidence" value="ECO:0007669"/>
    <property type="project" value="TreeGrafter"/>
</dbReference>
<sequence>MEVKPPKELDVVATREKPKPLTISISPEAAEHVRHFAKMSGKTDSHLRVGVKGGGCSGLTYVLDLVDEFPEDDKIVEEYGLKLGIDRKSYVFLAGTILEYSGGLNGKGFVFNNPKREDQLRLRHLFRGLTGGSWQPTTISGSTMPLRRASPS</sequence>
<dbReference type="InterPro" id="IPR035903">
    <property type="entry name" value="HesB-like_dom_sf"/>
</dbReference>
<gene>
    <name evidence="3" type="ORF">GBAR_LOCUS596</name>
</gene>
<dbReference type="NCBIfam" id="TIGR00049">
    <property type="entry name" value="iron-sulfur cluster assembly accessory protein"/>
    <property type="match status" value="1"/>
</dbReference>
<dbReference type="PANTHER" id="PTHR43011:SF1">
    <property type="entry name" value="IRON-SULFUR CLUSTER ASSEMBLY 2 HOMOLOG, MITOCHONDRIAL"/>
    <property type="match status" value="1"/>
</dbReference>
<proteinExistence type="inferred from homology"/>
<protein>
    <submittedName>
        <fullName evidence="3">Iron-binding protein IscA</fullName>
    </submittedName>
</protein>
<organism evidence="3 4">
    <name type="scientific">Geodia barretti</name>
    <name type="common">Barrett's horny sponge</name>
    <dbReference type="NCBI Taxonomy" id="519541"/>
    <lineage>
        <taxon>Eukaryota</taxon>
        <taxon>Metazoa</taxon>
        <taxon>Porifera</taxon>
        <taxon>Demospongiae</taxon>
        <taxon>Heteroscleromorpha</taxon>
        <taxon>Tetractinellida</taxon>
        <taxon>Astrophorina</taxon>
        <taxon>Geodiidae</taxon>
        <taxon>Geodia</taxon>
    </lineage>
</organism>
<dbReference type="GO" id="GO:0051539">
    <property type="term" value="F:4 iron, 4 sulfur cluster binding"/>
    <property type="evidence" value="ECO:0007669"/>
    <property type="project" value="TreeGrafter"/>
</dbReference>
<evidence type="ECO:0000256" key="1">
    <source>
        <dbReference type="ARBA" id="ARBA00006718"/>
    </source>
</evidence>
<name>A0AA35W121_GEOBA</name>
<dbReference type="SUPFAM" id="SSF89360">
    <property type="entry name" value="HesB-like domain"/>
    <property type="match status" value="1"/>
</dbReference>
<evidence type="ECO:0000313" key="4">
    <source>
        <dbReference type="Proteomes" id="UP001174909"/>
    </source>
</evidence>
<dbReference type="InterPro" id="IPR016092">
    <property type="entry name" value="ATAP"/>
</dbReference>
<dbReference type="GO" id="GO:0005506">
    <property type="term" value="F:iron ion binding"/>
    <property type="evidence" value="ECO:0007669"/>
    <property type="project" value="TreeGrafter"/>
</dbReference>
<dbReference type="EMBL" id="CASHTH010000097">
    <property type="protein sequence ID" value="CAI7990962.1"/>
    <property type="molecule type" value="Genomic_DNA"/>
</dbReference>